<keyword evidence="3" id="KW-1185">Reference proteome</keyword>
<dbReference type="InterPro" id="IPR036163">
    <property type="entry name" value="HMA_dom_sf"/>
</dbReference>
<dbReference type="InterPro" id="IPR006121">
    <property type="entry name" value="HMA_dom"/>
</dbReference>
<evidence type="ECO:0000313" key="3">
    <source>
        <dbReference type="Proteomes" id="UP000198926"/>
    </source>
</evidence>
<accession>A0A1I6N333</accession>
<proteinExistence type="predicted"/>
<dbReference type="STRING" id="1123755.SAMN05444714_3257"/>
<dbReference type="SUPFAM" id="SSF55008">
    <property type="entry name" value="HMA, heavy metal-associated domain"/>
    <property type="match status" value="1"/>
</dbReference>
<dbReference type="AlphaFoldDB" id="A0A1I6N333"/>
<dbReference type="Pfam" id="PF00403">
    <property type="entry name" value="HMA"/>
    <property type="match status" value="1"/>
</dbReference>
<dbReference type="EMBL" id="FOZM01000005">
    <property type="protein sequence ID" value="SFS22350.1"/>
    <property type="molecule type" value="Genomic_DNA"/>
</dbReference>
<name>A0A1I6N333_9RHOB</name>
<sequence length="64" mass="6702">MKFSVPEMSCGHCTAAIEKGIKAKDPSAVVTTDLDQRMVTIQTGLPESEIKTAISDAGYEASAA</sequence>
<evidence type="ECO:0000313" key="2">
    <source>
        <dbReference type="EMBL" id="SFS22350.1"/>
    </source>
</evidence>
<dbReference type="RefSeq" id="WP_090210678.1">
    <property type="nucleotide sequence ID" value="NZ_FOZM01000005.1"/>
</dbReference>
<gene>
    <name evidence="2" type="ORF">SAMN05444714_3257</name>
</gene>
<dbReference type="Proteomes" id="UP000198926">
    <property type="component" value="Unassembled WGS sequence"/>
</dbReference>
<feature type="domain" description="HMA" evidence="1">
    <location>
        <begin position="1"/>
        <end position="62"/>
    </location>
</feature>
<evidence type="ECO:0000259" key="1">
    <source>
        <dbReference type="PROSITE" id="PS50846"/>
    </source>
</evidence>
<dbReference type="OrthoDB" id="9801832at2"/>
<reference evidence="2 3" key="1">
    <citation type="submission" date="2016-10" db="EMBL/GenBank/DDBJ databases">
        <authorList>
            <person name="de Groot N.N."/>
        </authorList>
    </citation>
    <scope>NUCLEOTIDE SEQUENCE [LARGE SCALE GENOMIC DNA]</scope>
    <source>
        <strain evidence="2 3">DSM 29433</strain>
    </source>
</reference>
<dbReference type="PROSITE" id="PS50846">
    <property type="entry name" value="HMA_2"/>
    <property type="match status" value="1"/>
</dbReference>
<protein>
    <submittedName>
        <fullName evidence="2">Copper chaperone</fullName>
    </submittedName>
</protein>
<dbReference type="GO" id="GO:0046872">
    <property type="term" value="F:metal ion binding"/>
    <property type="evidence" value="ECO:0007669"/>
    <property type="project" value="InterPro"/>
</dbReference>
<organism evidence="2 3">
    <name type="scientific">Yoonia litorea</name>
    <dbReference type="NCBI Taxonomy" id="1123755"/>
    <lineage>
        <taxon>Bacteria</taxon>
        <taxon>Pseudomonadati</taxon>
        <taxon>Pseudomonadota</taxon>
        <taxon>Alphaproteobacteria</taxon>
        <taxon>Rhodobacterales</taxon>
        <taxon>Paracoccaceae</taxon>
        <taxon>Yoonia</taxon>
    </lineage>
</organism>
<dbReference type="CDD" id="cd00371">
    <property type="entry name" value="HMA"/>
    <property type="match status" value="1"/>
</dbReference>
<dbReference type="Gene3D" id="3.30.70.100">
    <property type="match status" value="1"/>
</dbReference>